<reference evidence="2" key="2">
    <citation type="submission" date="2017-11" db="EMBL/GenBank/DDBJ databases">
        <title>Coralsnake Venomics: Analyses of Venom Gland Transcriptomes and Proteomes of Six Brazilian Taxa.</title>
        <authorList>
            <person name="Aird S.D."/>
            <person name="Jorge da Silva N."/>
            <person name="Qiu L."/>
            <person name="Villar-Briones A."/>
            <person name="Aparecida-Saddi V."/>
            <person name="Campos-Telles M.P."/>
            <person name="Grau M."/>
            <person name="Mikheyev A.S."/>
        </authorList>
    </citation>
    <scope>NUCLEOTIDE SEQUENCE</scope>
    <source>
        <tissue evidence="2">Venom_gland</tissue>
    </source>
</reference>
<feature type="region of interest" description="Disordered" evidence="1">
    <location>
        <begin position="19"/>
        <end position="53"/>
    </location>
</feature>
<accession>A0A2D4J5I9</accession>
<proteinExistence type="predicted"/>
<dbReference type="AlphaFoldDB" id="A0A2D4J5I9"/>
<evidence type="ECO:0000313" key="2">
    <source>
        <dbReference type="EMBL" id="LAA91651.1"/>
    </source>
</evidence>
<dbReference type="EMBL" id="IACK01143678">
    <property type="protein sequence ID" value="LAA91651.1"/>
    <property type="molecule type" value="Transcribed_RNA"/>
</dbReference>
<protein>
    <submittedName>
        <fullName evidence="2">Uncharacterized protein</fullName>
    </submittedName>
</protein>
<name>A0A2D4J5I9_MICLE</name>
<feature type="compositionally biased region" description="Basic and acidic residues" evidence="1">
    <location>
        <begin position="19"/>
        <end position="32"/>
    </location>
</feature>
<evidence type="ECO:0000256" key="1">
    <source>
        <dbReference type="SAM" id="MobiDB-lite"/>
    </source>
</evidence>
<organism evidence="2">
    <name type="scientific">Micrurus lemniscatus lemniscatus</name>
    <dbReference type="NCBI Taxonomy" id="129467"/>
    <lineage>
        <taxon>Eukaryota</taxon>
        <taxon>Metazoa</taxon>
        <taxon>Chordata</taxon>
        <taxon>Craniata</taxon>
        <taxon>Vertebrata</taxon>
        <taxon>Euteleostomi</taxon>
        <taxon>Lepidosauria</taxon>
        <taxon>Squamata</taxon>
        <taxon>Bifurcata</taxon>
        <taxon>Unidentata</taxon>
        <taxon>Episquamata</taxon>
        <taxon>Toxicofera</taxon>
        <taxon>Serpentes</taxon>
        <taxon>Colubroidea</taxon>
        <taxon>Elapidae</taxon>
        <taxon>Elapinae</taxon>
        <taxon>Micrurus</taxon>
    </lineage>
</organism>
<reference evidence="2" key="1">
    <citation type="submission" date="2017-07" db="EMBL/GenBank/DDBJ databases">
        <authorList>
            <person name="Mikheyev A."/>
            <person name="Grau M."/>
        </authorList>
    </citation>
    <scope>NUCLEOTIDE SEQUENCE</scope>
    <source>
        <tissue evidence="2">Venom_gland</tissue>
    </source>
</reference>
<sequence length="125" mass="13460">MTHILRLSSLSGLSYTLNKRGDKPCGSSHERALGQMSSCPVPPSGISRRKKNGTTQAQLRLPLLGSAGASATPHDQQYQRLPTGLTESAWTPDLCPSAGGDLRPTQHCLRTIPRCKTKLKGVKEI</sequence>